<dbReference type="EMBL" id="JAATHJ010000019">
    <property type="protein sequence ID" value="NJP38300.1"/>
    <property type="molecule type" value="Genomic_DNA"/>
</dbReference>
<keyword evidence="3" id="KW-1185">Reference proteome</keyword>
<dbReference type="Proteomes" id="UP000752012">
    <property type="component" value="Unassembled WGS sequence"/>
</dbReference>
<evidence type="ECO:0000313" key="2">
    <source>
        <dbReference type="EMBL" id="NJP38300.1"/>
    </source>
</evidence>
<dbReference type="Pfam" id="PF07992">
    <property type="entry name" value="Pyr_redox_2"/>
    <property type="match status" value="1"/>
</dbReference>
<dbReference type="AlphaFoldDB" id="A0A969PQ25"/>
<dbReference type="PANTHER" id="PTHR38663:SF1">
    <property type="entry name" value="L-ORNITHINE N(5)-MONOOXYGENASE"/>
    <property type="match status" value="1"/>
</dbReference>
<dbReference type="Gene3D" id="3.50.50.60">
    <property type="entry name" value="FAD/NAD(P)-binding domain"/>
    <property type="match status" value="2"/>
</dbReference>
<accession>A0A969PQ25</accession>
<evidence type="ECO:0000313" key="3">
    <source>
        <dbReference type="Proteomes" id="UP000752012"/>
    </source>
</evidence>
<protein>
    <submittedName>
        <fullName evidence="2">SidA/IucD/PvdA family monooxygenase</fullName>
    </submittedName>
</protein>
<dbReference type="InterPro" id="IPR023753">
    <property type="entry name" value="FAD/NAD-binding_dom"/>
</dbReference>
<dbReference type="GO" id="GO:0004497">
    <property type="term" value="F:monooxygenase activity"/>
    <property type="evidence" value="ECO:0007669"/>
    <property type="project" value="UniProtKB-KW"/>
</dbReference>
<gene>
    <name evidence="2" type="ORF">HCN83_11960</name>
</gene>
<dbReference type="SUPFAM" id="SSF51905">
    <property type="entry name" value="FAD/NAD(P)-binding domain"/>
    <property type="match status" value="2"/>
</dbReference>
<feature type="domain" description="FAD/NAD(P)-binding" evidence="1">
    <location>
        <begin position="7"/>
        <end position="214"/>
    </location>
</feature>
<organism evidence="2 3">
    <name type="scientific">Alkalicoccus luteus</name>
    <dbReference type="NCBI Taxonomy" id="1237094"/>
    <lineage>
        <taxon>Bacteria</taxon>
        <taxon>Bacillati</taxon>
        <taxon>Bacillota</taxon>
        <taxon>Bacilli</taxon>
        <taxon>Bacillales</taxon>
        <taxon>Bacillaceae</taxon>
        <taxon>Alkalicoccus</taxon>
    </lineage>
</organism>
<dbReference type="PRINTS" id="PR00368">
    <property type="entry name" value="FADPNR"/>
</dbReference>
<sequence length="377" mass="41529">MKHVSWLIVGGGIQGMTAAVHLRRKAGIPADKIAVIDPHAEPLAVWKERTEKIRMPYLRSSFVHHLSPDPLELEKRGDSFLGRYKRPSRSMFYNTSMDLLHEAGLQNSWIQDTVVKAEKSKDGWKVYGNNTIVSTTNLLLAPGGGSKPIIPEALQPHAVHVYDPAFDPAAVTGRAIVVGGGISAAHTAVFLAEQADAEPVLLHRRPLQVSQFDSDPGWLGPKRMQAFSRMDDRSRRTCLHQERRTGSMTRELLFKLRRMERAGRLTILQDEAVSSTRHEDGMIELALSSGCSLQAETVTACTGFSRELPGSSWLKPLIEAYSLPCADCGYPKLSPSLMWTDRLYVTGALAELEIGPSARNIAGAQRAARRIVESASM</sequence>
<evidence type="ECO:0000259" key="1">
    <source>
        <dbReference type="Pfam" id="PF07992"/>
    </source>
</evidence>
<keyword evidence="2" id="KW-0503">Monooxygenase</keyword>
<proteinExistence type="predicted"/>
<dbReference type="InterPro" id="IPR036188">
    <property type="entry name" value="FAD/NAD-bd_sf"/>
</dbReference>
<keyword evidence="2" id="KW-0560">Oxidoreductase</keyword>
<dbReference type="RefSeq" id="WP_168007639.1">
    <property type="nucleotide sequence ID" value="NZ_JAATHJ010000019.1"/>
</dbReference>
<dbReference type="PRINTS" id="PR00469">
    <property type="entry name" value="PNDRDTASEII"/>
</dbReference>
<comment type="caution">
    <text evidence="2">The sequence shown here is derived from an EMBL/GenBank/DDBJ whole genome shotgun (WGS) entry which is preliminary data.</text>
</comment>
<name>A0A969PQ25_9BACI</name>
<dbReference type="PANTHER" id="PTHR38663">
    <property type="match status" value="1"/>
</dbReference>
<reference evidence="2 3" key="1">
    <citation type="submission" date="2020-03" db="EMBL/GenBank/DDBJ databases">
        <title>Assessment of the enzymatic potential of alkaline-tolerant lipase obtained from Bacillus luteus H11 (technogenic soil) for the bioremediation of saline soils contaminated with petroleum substances.</title>
        <authorList>
            <person name="Kalwasinska A."/>
        </authorList>
    </citation>
    <scope>NUCLEOTIDE SEQUENCE [LARGE SCALE GENOMIC DNA]</scope>
    <source>
        <strain evidence="2 3">H11</strain>
    </source>
</reference>